<sequence length="278" mass="32812">MLEQVLPDYFEEYFKSENDVLYLTGNDRLRYKTVVAQKADRWALWDLQWQAFVSANVPDQTSDIHFVKQGQDDYYVTVYAKDGSECAGYDRRTISPRYIRCLSTYNPSSLTERYTLSVAVIGGDGLGLSKEDIRFQLPKRHPRPTFFRDRNDLRLEHLCSWAHHADHEHEDHVIYTRFMRDDLKLVYDFDETEQLRKYTRAKLVHRNVMGNGFQMRAEIVIKHDSIKKEELLILKGDWQQFGKDCAFQEHSMLRFKLVRIDKRYVGGADDGVPVFHVC</sequence>
<dbReference type="OrthoDB" id="1079772at2759"/>
<reference evidence="1 2" key="1">
    <citation type="journal article" date="2018" name="Mol. Plant">
        <title>The genome of Artemisia annua provides insight into the evolution of Asteraceae family and artemisinin biosynthesis.</title>
        <authorList>
            <person name="Shen Q."/>
            <person name="Zhang L."/>
            <person name="Liao Z."/>
            <person name="Wang S."/>
            <person name="Yan T."/>
            <person name="Shi P."/>
            <person name="Liu M."/>
            <person name="Fu X."/>
            <person name="Pan Q."/>
            <person name="Wang Y."/>
            <person name="Lv Z."/>
            <person name="Lu X."/>
            <person name="Zhang F."/>
            <person name="Jiang W."/>
            <person name="Ma Y."/>
            <person name="Chen M."/>
            <person name="Hao X."/>
            <person name="Li L."/>
            <person name="Tang Y."/>
            <person name="Lv G."/>
            <person name="Zhou Y."/>
            <person name="Sun X."/>
            <person name="Brodelius P.E."/>
            <person name="Rose J.K.C."/>
            <person name="Tang K."/>
        </authorList>
    </citation>
    <scope>NUCLEOTIDE SEQUENCE [LARGE SCALE GENOMIC DNA]</scope>
    <source>
        <strain evidence="2">cv. Huhao1</strain>
        <tissue evidence="1">Leaf</tissue>
    </source>
</reference>
<evidence type="ECO:0000313" key="1">
    <source>
        <dbReference type="EMBL" id="PWA41288.1"/>
    </source>
</evidence>
<proteinExistence type="predicted"/>
<organism evidence="1 2">
    <name type="scientific">Artemisia annua</name>
    <name type="common">Sweet wormwood</name>
    <dbReference type="NCBI Taxonomy" id="35608"/>
    <lineage>
        <taxon>Eukaryota</taxon>
        <taxon>Viridiplantae</taxon>
        <taxon>Streptophyta</taxon>
        <taxon>Embryophyta</taxon>
        <taxon>Tracheophyta</taxon>
        <taxon>Spermatophyta</taxon>
        <taxon>Magnoliopsida</taxon>
        <taxon>eudicotyledons</taxon>
        <taxon>Gunneridae</taxon>
        <taxon>Pentapetalae</taxon>
        <taxon>asterids</taxon>
        <taxon>campanulids</taxon>
        <taxon>Asterales</taxon>
        <taxon>Asteraceae</taxon>
        <taxon>Asteroideae</taxon>
        <taxon>Anthemideae</taxon>
        <taxon>Artemisiinae</taxon>
        <taxon>Artemisia</taxon>
    </lineage>
</organism>
<dbReference type="EMBL" id="PKPP01013178">
    <property type="protein sequence ID" value="PWA41288.1"/>
    <property type="molecule type" value="Genomic_DNA"/>
</dbReference>
<dbReference type="Proteomes" id="UP000245207">
    <property type="component" value="Unassembled WGS sequence"/>
</dbReference>
<comment type="caution">
    <text evidence="1">The sequence shown here is derived from an EMBL/GenBank/DDBJ whole genome shotgun (WGS) entry which is preliminary data.</text>
</comment>
<name>A0A2U1KX11_ARTAN</name>
<evidence type="ECO:0000313" key="2">
    <source>
        <dbReference type="Proteomes" id="UP000245207"/>
    </source>
</evidence>
<accession>A0A2U1KX11</accession>
<protein>
    <submittedName>
        <fullName evidence="1">Uncharacterized protein</fullName>
    </submittedName>
</protein>
<keyword evidence="2" id="KW-1185">Reference proteome</keyword>
<gene>
    <name evidence="1" type="ORF">CTI12_AA547760</name>
</gene>
<dbReference type="AlphaFoldDB" id="A0A2U1KX11"/>